<reference evidence="1" key="1">
    <citation type="submission" date="2023-10" db="EMBL/GenBank/DDBJ databases">
        <authorList>
            <person name="Chen Y."/>
            <person name="Shah S."/>
            <person name="Dougan E. K."/>
            <person name="Thang M."/>
            <person name="Chan C."/>
        </authorList>
    </citation>
    <scope>NUCLEOTIDE SEQUENCE [LARGE SCALE GENOMIC DNA]</scope>
</reference>
<keyword evidence="2" id="KW-1185">Reference proteome</keyword>
<dbReference type="Proteomes" id="UP001189429">
    <property type="component" value="Unassembled WGS sequence"/>
</dbReference>
<evidence type="ECO:0000313" key="1">
    <source>
        <dbReference type="EMBL" id="CAK0886577.1"/>
    </source>
</evidence>
<organism evidence="1 2">
    <name type="scientific">Prorocentrum cordatum</name>
    <dbReference type="NCBI Taxonomy" id="2364126"/>
    <lineage>
        <taxon>Eukaryota</taxon>
        <taxon>Sar</taxon>
        <taxon>Alveolata</taxon>
        <taxon>Dinophyceae</taxon>
        <taxon>Prorocentrales</taxon>
        <taxon>Prorocentraceae</taxon>
        <taxon>Prorocentrum</taxon>
    </lineage>
</organism>
<feature type="non-terminal residue" evidence="1">
    <location>
        <position position="1"/>
    </location>
</feature>
<evidence type="ECO:0000313" key="2">
    <source>
        <dbReference type="Proteomes" id="UP001189429"/>
    </source>
</evidence>
<name>A0ABN9WJ86_9DINO</name>
<sequence length="184" mass="20406">VEEGEIGEKDTKTDLKLLLRTTFKTRLTCSINRYTMSNEHPVSIATTQELRKSGTPEDKKRLQEIGSPAPSLAMAALEGLHKCDVGGSMKGAIQNHLLRAEPEDIEAEAEICKEDPLVVVPFVRLEKRYDDTKTKLAIGAPTWEGRVLISRTLEAEGQAVHHRGAAPAGWLEEEVGHWLETLEQ</sequence>
<accession>A0ABN9WJ86</accession>
<proteinExistence type="predicted"/>
<protein>
    <submittedName>
        <fullName evidence="1">Uncharacterized protein</fullName>
    </submittedName>
</protein>
<comment type="caution">
    <text evidence="1">The sequence shown here is derived from an EMBL/GenBank/DDBJ whole genome shotgun (WGS) entry which is preliminary data.</text>
</comment>
<dbReference type="EMBL" id="CAUYUJ010018824">
    <property type="protein sequence ID" value="CAK0886577.1"/>
    <property type="molecule type" value="Genomic_DNA"/>
</dbReference>
<gene>
    <name evidence="1" type="ORF">PCOR1329_LOCUS67891</name>
</gene>